<dbReference type="RefSeq" id="WP_380672655.1">
    <property type="nucleotide sequence ID" value="NZ_JBHTCJ010000018.1"/>
</dbReference>
<dbReference type="Gene3D" id="3.30.70.1060">
    <property type="entry name" value="Dimeric alpha+beta barrel"/>
    <property type="match status" value="1"/>
</dbReference>
<dbReference type="InterPro" id="IPR051807">
    <property type="entry name" value="Sec-metab_biosynth-assoc"/>
</dbReference>
<reference evidence="4" key="1">
    <citation type="journal article" date="2019" name="Int. J. Syst. Evol. Microbiol.">
        <title>The Global Catalogue of Microorganisms (GCM) 10K type strain sequencing project: providing services to taxonomists for standard genome sequencing and annotation.</title>
        <authorList>
            <consortium name="The Broad Institute Genomics Platform"/>
            <consortium name="The Broad Institute Genome Sequencing Center for Infectious Disease"/>
            <person name="Wu L."/>
            <person name="Ma J."/>
        </authorList>
    </citation>
    <scope>NUCLEOTIDE SEQUENCE [LARGE SCALE GENOMIC DNA]</scope>
    <source>
        <strain evidence="4">WLHS5</strain>
    </source>
</reference>
<comment type="similarity">
    <text evidence="1">Belongs to the YciI family.</text>
</comment>
<protein>
    <submittedName>
        <fullName evidence="3">YciI family protein</fullName>
    </submittedName>
</protein>
<feature type="domain" description="YCII-related" evidence="2">
    <location>
        <begin position="13"/>
        <end position="85"/>
    </location>
</feature>
<comment type="caution">
    <text evidence="3">The sequence shown here is derived from an EMBL/GenBank/DDBJ whole genome shotgun (WGS) entry which is preliminary data.</text>
</comment>
<evidence type="ECO:0000313" key="4">
    <source>
        <dbReference type="Proteomes" id="UP001596504"/>
    </source>
</evidence>
<evidence type="ECO:0000259" key="2">
    <source>
        <dbReference type="Pfam" id="PF03795"/>
    </source>
</evidence>
<organism evidence="3 4">
    <name type="scientific">Saccharopolyspora griseoalba</name>
    <dbReference type="NCBI Taxonomy" id="1431848"/>
    <lineage>
        <taxon>Bacteria</taxon>
        <taxon>Bacillati</taxon>
        <taxon>Actinomycetota</taxon>
        <taxon>Actinomycetes</taxon>
        <taxon>Pseudonocardiales</taxon>
        <taxon>Pseudonocardiaceae</taxon>
        <taxon>Saccharopolyspora</taxon>
    </lineage>
</organism>
<dbReference type="PANTHER" id="PTHR33606">
    <property type="entry name" value="PROTEIN YCII"/>
    <property type="match status" value="1"/>
</dbReference>
<dbReference type="InterPro" id="IPR011008">
    <property type="entry name" value="Dimeric_a/b-barrel"/>
</dbReference>
<gene>
    <name evidence="3" type="ORF">ACFQRI_24905</name>
</gene>
<keyword evidence="4" id="KW-1185">Reference proteome</keyword>
<name>A0ABW2LT08_9PSEU</name>
<evidence type="ECO:0000256" key="1">
    <source>
        <dbReference type="ARBA" id="ARBA00007689"/>
    </source>
</evidence>
<evidence type="ECO:0000313" key="3">
    <source>
        <dbReference type="EMBL" id="MFC7344660.1"/>
    </source>
</evidence>
<accession>A0ABW2LT08</accession>
<dbReference type="Pfam" id="PF03795">
    <property type="entry name" value="YCII"/>
    <property type="match status" value="1"/>
</dbReference>
<sequence>MPRFVFDMVYGDDEERRLAVRPAHREYAKGLAEQGKLLAGGPFTDGKGAQIVYEAADEAEVRELVANDPYTKEGVLASTSIRQWEIVTGSWPQGA</sequence>
<dbReference type="InterPro" id="IPR005545">
    <property type="entry name" value="YCII"/>
</dbReference>
<dbReference type="SUPFAM" id="SSF54909">
    <property type="entry name" value="Dimeric alpha+beta barrel"/>
    <property type="match status" value="1"/>
</dbReference>
<proteinExistence type="inferred from homology"/>
<dbReference type="PANTHER" id="PTHR33606:SF3">
    <property type="entry name" value="PROTEIN YCII"/>
    <property type="match status" value="1"/>
</dbReference>
<dbReference type="EMBL" id="JBHTCJ010000018">
    <property type="protein sequence ID" value="MFC7344660.1"/>
    <property type="molecule type" value="Genomic_DNA"/>
</dbReference>
<dbReference type="Proteomes" id="UP001596504">
    <property type="component" value="Unassembled WGS sequence"/>
</dbReference>